<reference evidence="12" key="1">
    <citation type="journal article" date="2013" name="Genome Biol.">
        <title>Draft genome of the mountain pine beetle, Dendroctonus ponderosae Hopkins, a major forest pest.</title>
        <authorList>
            <person name="Keeling C.I."/>
            <person name="Yuen M.M."/>
            <person name="Liao N.Y."/>
            <person name="Docking T.R."/>
            <person name="Chan S.K."/>
            <person name="Taylor G.A."/>
            <person name="Palmquist D.L."/>
            <person name="Jackman S.D."/>
            <person name="Nguyen A."/>
            <person name="Li M."/>
            <person name="Henderson H."/>
            <person name="Janes J.K."/>
            <person name="Zhao Y."/>
            <person name="Pandoh P."/>
            <person name="Moore R."/>
            <person name="Sperling F.A."/>
            <person name="Huber D.P."/>
            <person name="Birol I."/>
            <person name="Jones S.J."/>
            <person name="Bohlmann J."/>
        </authorList>
    </citation>
    <scope>NUCLEOTIDE SEQUENCE</scope>
</reference>
<keyword evidence="4" id="KW-0716">Sensory transduction</keyword>
<evidence type="ECO:0000256" key="8">
    <source>
        <dbReference type="ARBA" id="ARBA00023136"/>
    </source>
</evidence>
<gene>
    <name evidence="12" type="ORF">YQE_02942</name>
</gene>
<evidence type="ECO:0000313" key="12">
    <source>
        <dbReference type="EMBL" id="ENN80639.1"/>
    </source>
</evidence>
<keyword evidence="8" id="KW-0472">Membrane</keyword>
<comment type="similarity">
    <text evidence="2">Belongs to the CD36 family.</text>
</comment>
<keyword evidence="6" id="KW-0552">Olfaction</keyword>
<keyword evidence="3" id="KW-1003">Cell membrane</keyword>
<dbReference type="EMBL" id="KB740443">
    <property type="protein sequence ID" value="ENN80639.1"/>
    <property type="molecule type" value="Genomic_DNA"/>
</dbReference>
<dbReference type="InterPro" id="IPR002159">
    <property type="entry name" value="CD36_fam"/>
</dbReference>
<keyword evidence="11" id="KW-0325">Glycoprotein</keyword>
<dbReference type="GO" id="GO:0007608">
    <property type="term" value="P:sensory perception of smell"/>
    <property type="evidence" value="ECO:0007669"/>
    <property type="project" value="UniProtKB-KW"/>
</dbReference>
<evidence type="ECO:0000256" key="6">
    <source>
        <dbReference type="ARBA" id="ARBA00022725"/>
    </source>
</evidence>
<organism evidence="12">
    <name type="scientific">Dendroctonus ponderosae</name>
    <name type="common">Mountain pine beetle</name>
    <dbReference type="NCBI Taxonomy" id="77166"/>
    <lineage>
        <taxon>Eukaryota</taxon>
        <taxon>Metazoa</taxon>
        <taxon>Ecdysozoa</taxon>
        <taxon>Arthropoda</taxon>
        <taxon>Hexapoda</taxon>
        <taxon>Insecta</taxon>
        <taxon>Pterygota</taxon>
        <taxon>Neoptera</taxon>
        <taxon>Endopterygota</taxon>
        <taxon>Coleoptera</taxon>
        <taxon>Polyphaga</taxon>
        <taxon>Cucujiformia</taxon>
        <taxon>Curculionidae</taxon>
        <taxon>Scolytinae</taxon>
        <taxon>Dendroctonus</taxon>
    </lineage>
</organism>
<sequence length="410" mass="46284">MKIAILVKTEWKTKINVEDNEGDDMISYDPVDTFENAKRPKCLSVDTLVTIPHPMILAQDLLFDGVVIHCGVSDFAGKAICTNLKAEPSLTHLVEDDLGFSLMGPKNGTAGKRIKAFRKTQDFHKVGRIIEFDGKSKLDSVEQLEMSLIAQFDKHDKYDGIPVSSFFASLGVQSKNQAEKCFCTTRETCLKRGLIDLYRCAKIPLYVSLPHFYNSHESYLKGVKGLKPDVAKHGIRIMFELTRVKSEIDHVLVTDKLMCTEVTVLNPLNMGSNQILLRAKICVDVRSGKMKLRPEKTELEAKQEEFSRQIKQRSEPADALKDLELNALPGKIVESIRVAIKKVCTFGKQRNSKLTADTTRLMEELRVMDRDAPESAQLRIIPETIKDNMNMRVLQSRPARGKPLIYKMSN</sequence>
<dbReference type="Pfam" id="PF01130">
    <property type="entry name" value="CD36"/>
    <property type="match status" value="1"/>
</dbReference>
<dbReference type="PANTHER" id="PTHR11923">
    <property type="entry name" value="SCAVENGER RECEPTOR CLASS B TYPE-1 SR-B1"/>
    <property type="match status" value="1"/>
</dbReference>
<name>N6TJL7_DENPD</name>
<evidence type="ECO:0000256" key="9">
    <source>
        <dbReference type="ARBA" id="ARBA00023157"/>
    </source>
</evidence>
<dbReference type="GO" id="GO:0005044">
    <property type="term" value="F:scavenger receptor activity"/>
    <property type="evidence" value="ECO:0007669"/>
    <property type="project" value="TreeGrafter"/>
</dbReference>
<proteinExistence type="inferred from homology"/>
<dbReference type="OrthoDB" id="10024078at2759"/>
<evidence type="ECO:0000256" key="1">
    <source>
        <dbReference type="ARBA" id="ARBA00004651"/>
    </source>
</evidence>
<evidence type="ECO:0000256" key="2">
    <source>
        <dbReference type="ARBA" id="ARBA00010532"/>
    </source>
</evidence>
<keyword evidence="7" id="KW-1133">Transmembrane helix</keyword>
<dbReference type="HOGENOM" id="CLU_671332_0_0_1"/>
<evidence type="ECO:0000256" key="5">
    <source>
        <dbReference type="ARBA" id="ARBA00022692"/>
    </source>
</evidence>
<dbReference type="PANTHER" id="PTHR11923:SF69">
    <property type="entry name" value="SENSORY NEURON MEMBRANE PROTEIN 1"/>
    <property type="match status" value="1"/>
</dbReference>
<keyword evidence="9" id="KW-1015">Disulfide bond</keyword>
<evidence type="ECO:0000256" key="10">
    <source>
        <dbReference type="ARBA" id="ARBA00023170"/>
    </source>
</evidence>
<keyword evidence="5" id="KW-0812">Transmembrane</keyword>
<dbReference type="GO" id="GO:0005886">
    <property type="term" value="C:plasma membrane"/>
    <property type="evidence" value="ECO:0007669"/>
    <property type="project" value="UniProtKB-SubCell"/>
</dbReference>
<evidence type="ECO:0000256" key="3">
    <source>
        <dbReference type="ARBA" id="ARBA00022475"/>
    </source>
</evidence>
<evidence type="ECO:0000256" key="7">
    <source>
        <dbReference type="ARBA" id="ARBA00022989"/>
    </source>
</evidence>
<dbReference type="GO" id="GO:0005737">
    <property type="term" value="C:cytoplasm"/>
    <property type="evidence" value="ECO:0007669"/>
    <property type="project" value="TreeGrafter"/>
</dbReference>
<accession>N6TJL7</accession>
<feature type="non-terminal residue" evidence="12">
    <location>
        <position position="1"/>
    </location>
</feature>
<keyword evidence="10" id="KW-0675">Receptor</keyword>
<protein>
    <submittedName>
        <fullName evidence="12">Uncharacterized protein</fullName>
    </submittedName>
</protein>
<comment type="subcellular location">
    <subcellularLocation>
        <location evidence="1">Cell membrane</location>
        <topology evidence="1">Multi-pass membrane protein</topology>
    </subcellularLocation>
</comment>
<evidence type="ECO:0000256" key="11">
    <source>
        <dbReference type="ARBA" id="ARBA00023180"/>
    </source>
</evidence>
<dbReference type="AlphaFoldDB" id="N6TJL7"/>
<evidence type="ECO:0000256" key="4">
    <source>
        <dbReference type="ARBA" id="ARBA00022606"/>
    </source>
</evidence>